<dbReference type="Gene3D" id="3.10.100.10">
    <property type="entry name" value="Mannose-Binding Protein A, subunit A"/>
    <property type="match status" value="1"/>
</dbReference>
<dbReference type="Proteomes" id="UP000694621">
    <property type="component" value="Unplaced"/>
</dbReference>
<dbReference type="InterPro" id="IPR016187">
    <property type="entry name" value="CTDL_fold"/>
</dbReference>
<sequence>SLSFSHSLSLTDLHEGCTALSPAVLRSGVFMIMCKTLCSLWTLSLCRTRQFHVVKERKTWANAQRYCREEFTDLATIENQEEMDDIKSALNGANGKFWIGLKQKRTLTTRSWIWSDGSDSSYSNWIPGEPNNYNIFHNCVELRSENTYQWNDAGCYHKNKFICYKGE</sequence>
<keyword evidence="1" id="KW-1015">Disulfide bond</keyword>
<evidence type="ECO:0000259" key="2">
    <source>
        <dbReference type="PROSITE" id="PS50041"/>
    </source>
</evidence>
<evidence type="ECO:0000256" key="1">
    <source>
        <dbReference type="ARBA" id="ARBA00023157"/>
    </source>
</evidence>
<dbReference type="PANTHER" id="PTHR45784">
    <property type="entry name" value="C-TYPE LECTIN DOMAIN FAMILY 20 MEMBER A-RELATED"/>
    <property type="match status" value="1"/>
</dbReference>
<name>A0A8B9HYC2_ASTMX</name>
<dbReference type="SMART" id="SM00034">
    <property type="entry name" value="CLECT"/>
    <property type="match status" value="1"/>
</dbReference>
<dbReference type="AlphaFoldDB" id="A0A8B9HYC2"/>
<feature type="domain" description="C-type lectin" evidence="2">
    <location>
        <begin position="51"/>
        <end position="164"/>
    </location>
</feature>
<evidence type="ECO:0000313" key="4">
    <source>
        <dbReference type="Proteomes" id="UP000694621"/>
    </source>
</evidence>
<dbReference type="SUPFAM" id="SSF56436">
    <property type="entry name" value="C-type lectin-like"/>
    <property type="match status" value="1"/>
</dbReference>
<protein>
    <recommendedName>
        <fullName evidence="2">C-type lectin domain-containing protein</fullName>
    </recommendedName>
</protein>
<dbReference type="PROSITE" id="PS50041">
    <property type="entry name" value="C_TYPE_LECTIN_2"/>
    <property type="match status" value="1"/>
</dbReference>
<dbReference type="InterPro" id="IPR001304">
    <property type="entry name" value="C-type_lectin-like"/>
</dbReference>
<dbReference type="InterPro" id="IPR016186">
    <property type="entry name" value="C-type_lectin-like/link_sf"/>
</dbReference>
<evidence type="ECO:0000313" key="3">
    <source>
        <dbReference type="Ensembl" id="ENSAMXP00005019341.1"/>
    </source>
</evidence>
<dbReference type="CDD" id="cd00037">
    <property type="entry name" value="CLECT"/>
    <property type="match status" value="1"/>
</dbReference>
<reference evidence="3" key="1">
    <citation type="submission" date="2025-08" db="UniProtKB">
        <authorList>
            <consortium name="Ensembl"/>
        </authorList>
    </citation>
    <scope>IDENTIFICATION</scope>
</reference>
<proteinExistence type="predicted"/>
<organism evidence="3 4">
    <name type="scientific">Astyanax mexicanus</name>
    <name type="common">Blind cave fish</name>
    <name type="synonym">Astyanax fasciatus mexicanus</name>
    <dbReference type="NCBI Taxonomy" id="7994"/>
    <lineage>
        <taxon>Eukaryota</taxon>
        <taxon>Metazoa</taxon>
        <taxon>Chordata</taxon>
        <taxon>Craniata</taxon>
        <taxon>Vertebrata</taxon>
        <taxon>Euteleostomi</taxon>
        <taxon>Actinopterygii</taxon>
        <taxon>Neopterygii</taxon>
        <taxon>Teleostei</taxon>
        <taxon>Ostariophysi</taxon>
        <taxon>Characiformes</taxon>
        <taxon>Characoidei</taxon>
        <taxon>Acestrorhamphidae</taxon>
        <taxon>Acestrorhamphinae</taxon>
        <taxon>Astyanax</taxon>
    </lineage>
</organism>
<dbReference type="PROSITE" id="PS00615">
    <property type="entry name" value="C_TYPE_LECTIN_1"/>
    <property type="match status" value="1"/>
</dbReference>
<dbReference type="PANTHER" id="PTHR45784:SF3">
    <property type="entry name" value="C-TYPE LECTIN DOMAIN FAMILY 4 MEMBER K-LIKE-RELATED"/>
    <property type="match status" value="1"/>
</dbReference>
<dbReference type="Ensembl" id="ENSAMXT00005021387.1">
    <property type="protein sequence ID" value="ENSAMXP00005019341.1"/>
    <property type="gene ID" value="ENSAMXG00005010049.1"/>
</dbReference>
<dbReference type="InterPro" id="IPR018378">
    <property type="entry name" value="C-type_lectin_CS"/>
</dbReference>
<accession>A0A8B9HYC2</accession>
<dbReference type="Pfam" id="PF00059">
    <property type="entry name" value="Lectin_C"/>
    <property type="match status" value="1"/>
</dbReference>